<feature type="compositionally biased region" description="Low complexity" evidence="11">
    <location>
        <begin position="606"/>
        <end position="628"/>
    </location>
</feature>
<feature type="domain" description="FYVE-type" evidence="12">
    <location>
        <begin position="456"/>
        <end position="515"/>
    </location>
</feature>
<dbReference type="SMART" id="SM00330">
    <property type="entry name" value="PIPKc"/>
    <property type="match status" value="1"/>
</dbReference>
<dbReference type="Proteomes" id="UP000774617">
    <property type="component" value="Unassembled WGS sequence"/>
</dbReference>
<feature type="compositionally biased region" description="Basic and acidic residues" evidence="11">
    <location>
        <begin position="2037"/>
        <end position="2055"/>
    </location>
</feature>
<sequence length="2566" mass="285409">MPSSHVQDAPSPSTSALRLSLGPLGRTSRRGSIASLSSRGPVDKEVLREALDQIHTSASRSETLTTFDQFASPPPPSIHESKGITGDLVQGGLSGLYNRFKTSVGRGKEHAAVPPSPTLGYESDGSVASSKANGKRKASKSAAGTTVSSPVLLSSPPSHVQSPLVNTFKEAGVLPPLSSENSSTSRASPSTPQSPLPLQAKSKPLASITPVEHAMGRTRNSSRSGSISEHHVRRASQSTTSSQLERIAPPRSIPRSQPDQQPEQSRPSLASRMSEDDDSSVFGEDDMVLIDELPLHDTSSFFAPRSEFSQGQPGPIVHSAPLTRKNSQTTQTNFARESKEALARQSNAGDAPSEATVKSNKPDTPTSAAGGPARPPMIQIGPSHLPGYRPSRASSSDGMSSLTTVAPAQPRHPSFQQPDDHHRSVSQTRQPDMRSSNSTLAQMKRRVLGKEFWMRDENAKDCFYCGEVFSTFRRKHHCRTCGQIFDAKCTSLVSGKVFGQSGNIRVCKPCEAIINGNEDDSSDYSEDADQSSLFESEAISRPLDRRGSMGTDASKGDASKGALGSHNVKARDHTKIGTPMMGIPTSRKPGEKRLRSAVIEFNAGQSALSRPSSSRSLRSLSMRPLSSSGHRRHHSRHQHMRSLKDERAPFHRHQTEELEKRSSLPAFHNDSIIDPDLAAFMSDEDSSEDDQPSIFATLSNETQETNESDRNGLGGLLSVIKKGKSRTGDRSIAAQLATPMRDFDTASISSRHVPRHNRRRNLSVSSLTHRPLPRRSKSNSLLKPFGINLASIVGGQSGTMSTLAQVSGSGSKMVRSASMRGEHAPAVELNRASLQHVRKLLRQMLQDANVAAASSWEKALMPILLRCTDDVNPDVQRSDDIDVRHYIKLKKIPGGRPGDTSYISGVVFSKNVALKSMPRSIPQPRVLIVTFPIEYARHQQHFMSLEPVIAQEREFLRNLVGRIAALNPQVLFVQRNVSGLALQYLEEANITVVHNVKPSVLNAVSRCLQIRMISSIDKLATDPSTLGQCQSFDVKTYVHGRVKKTYIYLSGCKKELGCTIVLRGADTGTLRKLKQITEFLCYVVYNLKLETCLMRDEFVLIPSSLEGVDNKPGKQAEELTAQGGQVAQPAALSELESTKDQKPTIQVHDESGEHVQADTGSSILTFEQSQSQSDIQQQFQQQDQPLEQTQDQANTINTSGSQELAIPADVPMPSFYGDMVEKHRTKILSASPFIKFMQPYLLTQAREQERRLAYLRRLRDQYGQIQDEEEEEQDSHENFELVQPEMVHTVVQKASRQVRDFLHAVHDAEYDKAMHNYLTQKRQWEAYLSANSDLFDPFTHQKIAVLYSVVNSITSTPCIGPEIISLEFYKEHDLDPGFAADCTLGQYVEDLCYTAGQICTANGCGKKMLDHHRHYIHGEGQMSVVVEKYPSKIRGLHNTMLMWSSCRICGQETQTIPMSESTWKYSFAKYLELTFWSTNLHPRADICPHDIHRNHVRYFGFSNYALRIQYDPIELYEVIVPRPTITWKVDRDLRLKNEQFLKIEDRLDKFMASVKARIKSIRVDSVVPEKQEACKVEIANLMRRANEEQDFLRRKLQNKYMCSRYYEIIPLNRAIRAIHEKALAWDETFAKFEKAFFPSEKDIQRLAVLQLKKIFLDRDESQTSVNSIEEGIEEAPAVLDGGQTGEKDAEKITSPTPTGMSPEQTRDMLASVVEQHHNEKDAEKEEAGHETPHAMQEPEAPAEIAAEPTQPAHTIDQSDAVEREEVRHLDLAVPADSPSSPKAQTPQSSQELQVPGMDLSRTSTASSATVPHPAPLSRAVSDLVEQMRSGGDHHALDIPPESRIPRLVDMSKREPGSTLISRAQSSTGIVRMQQGTTNASSATVATSSTGKSDTSKPSLTESARALEERMSKRLGLGSLRPNKAGHSMIPRSVPSKPNNPKVSTLAKHFEQLSKEFERQRLRERHQRAVKSRQARAYPLASSKPIVEIYRDAADAVEEKESNEDLTSSLPLRLSADTSTLDESNYTATTTPTVESHSPVDRHHEEQPESSKRTDGGESVADTASLHHHSDAEGETSDVEHILEDIGIPDISDDSQILPPMDSSMDLSIDLPKHEKSFMMKMLNNFWSERSASGWMPLDYPFAPIEHVWEDSDIIVREDEPSSIIALALSNADYQGKLQEFRNEISEGGDVGSESTSNSEEANIEHNLRHKSNTNIKYVFQNRSVRATCKIFFAQSFDAMRRKCGVADRFVESMSRCLKWDSKGGKTKSLFLKTLDDRFVLKSLSQVEVNAFLKFAPDYFSFIHQNLFNNLPSVIAKMFGLFQVTIKNPASGRDFDCFMLVMENLFYDRGNDLRRFDLKGSMRNRKIQSTGEQDEVLLDENLVDIIFERPIFVREHTKKTLTLSVYNDTLFLSKQNVMDYSLMAGFNDSNREIVVGIIDCIRTYTWDKKLETWIKDRGKNKPTVTSPKDYRQRFRVAMSSYILQAPDFWHAFNTAVPSGGGPPAFQQHKQQQQIEGPSTNGEAGVEREGGQDGFSSGEMDRKIPEVPMEAEVEMGLGGMMAEGARGG</sequence>
<dbReference type="PANTHER" id="PTHR45748">
    <property type="entry name" value="1-PHOSPHATIDYLINOSITOL 3-PHOSPHATE 5-KINASE-RELATED"/>
    <property type="match status" value="1"/>
</dbReference>
<feature type="domain" description="PIPK" evidence="13">
    <location>
        <begin position="2156"/>
        <end position="2481"/>
    </location>
</feature>
<dbReference type="CDD" id="cd03334">
    <property type="entry name" value="Fab1_TCP"/>
    <property type="match status" value="1"/>
</dbReference>
<evidence type="ECO:0000313" key="14">
    <source>
        <dbReference type="EMBL" id="KAH7048414.1"/>
    </source>
</evidence>
<evidence type="ECO:0000256" key="7">
    <source>
        <dbReference type="ARBA" id="ARBA00022833"/>
    </source>
</evidence>
<proteinExistence type="predicted"/>
<feature type="compositionally biased region" description="Polar residues" evidence="11">
    <location>
        <begin position="356"/>
        <end position="367"/>
    </location>
</feature>
<feature type="region of interest" description="Disordered" evidence="11">
    <location>
        <begin position="1135"/>
        <end position="1154"/>
    </location>
</feature>
<feature type="compositionally biased region" description="Polar residues" evidence="11">
    <location>
        <begin position="235"/>
        <end position="244"/>
    </location>
</feature>
<feature type="region of interest" description="Disordered" evidence="11">
    <location>
        <begin position="104"/>
        <end position="288"/>
    </location>
</feature>
<feature type="compositionally biased region" description="Basic residues" evidence="11">
    <location>
        <begin position="752"/>
        <end position="761"/>
    </location>
</feature>
<dbReference type="InterPro" id="IPR011011">
    <property type="entry name" value="Znf_FYVE_PHD"/>
</dbReference>
<feature type="compositionally biased region" description="Polar residues" evidence="11">
    <location>
        <begin position="2004"/>
        <end position="2035"/>
    </location>
</feature>
<feature type="compositionally biased region" description="Gly residues" evidence="11">
    <location>
        <begin position="2554"/>
        <end position="2566"/>
    </location>
</feature>
<dbReference type="InterPro" id="IPR002498">
    <property type="entry name" value="PInositol-4-P-4/5-kinase_core"/>
</dbReference>
<evidence type="ECO:0000256" key="2">
    <source>
        <dbReference type="ARBA" id="ARBA00022679"/>
    </source>
</evidence>
<evidence type="ECO:0000256" key="9">
    <source>
        <dbReference type="PROSITE-ProRule" id="PRU00091"/>
    </source>
</evidence>
<evidence type="ECO:0000259" key="12">
    <source>
        <dbReference type="PROSITE" id="PS50178"/>
    </source>
</evidence>
<reference evidence="14 15" key="1">
    <citation type="journal article" date="2021" name="Nat. Commun.">
        <title>Genetic determinants of endophytism in the Arabidopsis root mycobiome.</title>
        <authorList>
            <person name="Mesny F."/>
            <person name="Miyauchi S."/>
            <person name="Thiergart T."/>
            <person name="Pickel B."/>
            <person name="Atanasova L."/>
            <person name="Karlsson M."/>
            <person name="Huettel B."/>
            <person name="Barry K.W."/>
            <person name="Haridas S."/>
            <person name="Chen C."/>
            <person name="Bauer D."/>
            <person name="Andreopoulos W."/>
            <person name="Pangilinan J."/>
            <person name="LaButti K."/>
            <person name="Riley R."/>
            <person name="Lipzen A."/>
            <person name="Clum A."/>
            <person name="Drula E."/>
            <person name="Henrissat B."/>
            <person name="Kohler A."/>
            <person name="Grigoriev I.V."/>
            <person name="Martin F.M."/>
            <person name="Hacquard S."/>
        </authorList>
    </citation>
    <scope>NUCLEOTIDE SEQUENCE [LARGE SCALE GENOMIC DNA]</scope>
    <source>
        <strain evidence="14 15">MPI-SDFR-AT-0080</strain>
    </source>
</reference>
<dbReference type="Gene3D" id="3.50.7.10">
    <property type="entry name" value="GroEL"/>
    <property type="match status" value="1"/>
</dbReference>
<keyword evidence="15" id="KW-1185">Reference proteome</keyword>
<evidence type="ECO:0000259" key="13">
    <source>
        <dbReference type="PROSITE" id="PS51455"/>
    </source>
</evidence>
<feature type="region of interest" description="Disordered" evidence="11">
    <location>
        <begin position="1772"/>
        <end position="1820"/>
    </location>
</feature>
<dbReference type="SMART" id="SM00064">
    <property type="entry name" value="FYVE"/>
    <property type="match status" value="1"/>
</dbReference>
<evidence type="ECO:0000256" key="4">
    <source>
        <dbReference type="ARBA" id="ARBA00022741"/>
    </source>
</evidence>
<dbReference type="InterPro" id="IPR044769">
    <property type="entry name" value="PIKfyve_PIPKc"/>
</dbReference>
<dbReference type="Gene3D" id="3.30.40.10">
    <property type="entry name" value="Zinc/RING finger domain, C3HC4 (zinc finger)"/>
    <property type="match status" value="1"/>
</dbReference>
<feature type="region of interest" description="Disordered" evidence="11">
    <location>
        <begin position="605"/>
        <end position="661"/>
    </location>
</feature>
<comment type="caution">
    <text evidence="14">The sequence shown here is derived from an EMBL/GenBank/DDBJ whole genome shotgun (WGS) entry which is preliminary data.</text>
</comment>
<feature type="region of interest" description="Disordered" evidence="11">
    <location>
        <begin position="2498"/>
        <end position="2566"/>
    </location>
</feature>
<feature type="compositionally biased region" description="Low complexity" evidence="11">
    <location>
        <begin position="188"/>
        <end position="199"/>
    </location>
</feature>
<dbReference type="InterPro" id="IPR027409">
    <property type="entry name" value="GroEL-like_apical_dom_sf"/>
</dbReference>
<dbReference type="Pfam" id="PF00118">
    <property type="entry name" value="Cpn60_TCP1"/>
    <property type="match status" value="1"/>
</dbReference>
<evidence type="ECO:0000256" key="8">
    <source>
        <dbReference type="ARBA" id="ARBA00022840"/>
    </source>
</evidence>
<feature type="compositionally biased region" description="Polar residues" evidence="11">
    <location>
        <begin position="324"/>
        <end position="335"/>
    </location>
</feature>
<dbReference type="PROSITE" id="PS50178">
    <property type="entry name" value="ZF_FYVE"/>
    <property type="match status" value="1"/>
</dbReference>
<dbReference type="SUPFAM" id="SSF56104">
    <property type="entry name" value="SAICAR synthase-like"/>
    <property type="match status" value="1"/>
</dbReference>
<feature type="compositionally biased region" description="Polar residues" evidence="11">
    <location>
        <begin position="1"/>
        <end position="17"/>
    </location>
</feature>
<dbReference type="InterPro" id="IPR013083">
    <property type="entry name" value="Znf_RING/FYVE/PHD"/>
</dbReference>
<feature type="compositionally biased region" description="Basic residues" evidence="11">
    <location>
        <begin position="629"/>
        <end position="641"/>
    </location>
</feature>
<evidence type="ECO:0000256" key="10">
    <source>
        <dbReference type="PROSITE-ProRule" id="PRU00781"/>
    </source>
</evidence>
<feature type="compositionally biased region" description="Polar residues" evidence="11">
    <location>
        <begin position="218"/>
        <end position="227"/>
    </location>
</feature>
<dbReference type="InterPro" id="IPR000306">
    <property type="entry name" value="Znf_FYVE"/>
</dbReference>
<dbReference type="InterPro" id="IPR027483">
    <property type="entry name" value="PInositol-4-P-4/5-kinase_C_sf"/>
</dbReference>
<feature type="region of interest" description="Disordered" evidence="11">
    <location>
        <begin position="1998"/>
        <end position="2076"/>
    </location>
</feature>
<feature type="compositionally biased region" description="Polar residues" evidence="11">
    <location>
        <begin position="425"/>
        <end position="439"/>
    </location>
</feature>
<dbReference type="Gene3D" id="3.30.800.10">
    <property type="entry name" value="Phosphatidylinositol Phosphate Kinase II Beta"/>
    <property type="match status" value="1"/>
</dbReference>
<feature type="compositionally biased region" description="Polar residues" evidence="11">
    <location>
        <begin position="54"/>
        <end position="69"/>
    </location>
</feature>
<dbReference type="Pfam" id="PF01504">
    <property type="entry name" value="PIP5K"/>
    <property type="match status" value="1"/>
</dbReference>
<dbReference type="PANTHER" id="PTHR45748:SF7">
    <property type="entry name" value="1-PHOSPHATIDYLINOSITOL 3-PHOSPHATE 5-KINASE-RELATED"/>
    <property type="match status" value="1"/>
</dbReference>
<keyword evidence="3" id="KW-0479">Metal-binding</keyword>
<feature type="region of interest" description="Disordered" evidence="11">
    <location>
        <begin position="1"/>
        <end position="86"/>
    </location>
</feature>
<keyword evidence="4 10" id="KW-0547">Nucleotide-binding</keyword>
<evidence type="ECO:0000256" key="6">
    <source>
        <dbReference type="ARBA" id="ARBA00022777"/>
    </source>
</evidence>
<feature type="compositionally biased region" description="Polar residues" evidence="11">
    <location>
        <begin position="1800"/>
        <end position="1809"/>
    </location>
</feature>
<evidence type="ECO:0000256" key="3">
    <source>
        <dbReference type="ARBA" id="ARBA00022723"/>
    </source>
</evidence>
<dbReference type="CDD" id="cd17300">
    <property type="entry name" value="PIPKc_PIKfyve"/>
    <property type="match status" value="1"/>
</dbReference>
<evidence type="ECO:0000313" key="15">
    <source>
        <dbReference type="Proteomes" id="UP000774617"/>
    </source>
</evidence>
<feature type="compositionally biased region" description="Low complexity" evidence="11">
    <location>
        <begin position="1876"/>
        <end position="1892"/>
    </location>
</feature>
<protein>
    <recommendedName>
        <fullName evidence="1">1-phosphatidylinositol-3-phosphate 5-kinase</fullName>
        <ecNumber evidence="1">2.7.1.150</ecNumber>
    </recommendedName>
</protein>
<organism evidence="14 15">
    <name type="scientific">Macrophomina phaseolina</name>
    <dbReference type="NCBI Taxonomy" id="35725"/>
    <lineage>
        <taxon>Eukaryota</taxon>
        <taxon>Fungi</taxon>
        <taxon>Dikarya</taxon>
        <taxon>Ascomycota</taxon>
        <taxon>Pezizomycotina</taxon>
        <taxon>Dothideomycetes</taxon>
        <taxon>Dothideomycetes incertae sedis</taxon>
        <taxon>Botryosphaeriales</taxon>
        <taxon>Botryosphaeriaceae</taxon>
        <taxon>Macrophomina</taxon>
    </lineage>
</organism>
<feature type="compositionally biased region" description="Acidic residues" evidence="11">
    <location>
        <begin position="275"/>
        <end position="288"/>
    </location>
</feature>
<feature type="compositionally biased region" description="Polar residues" evidence="11">
    <location>
        <begin position="254"/>
        <end position="268"/>
    </location>
</feature>
<evidence type="ECO:0000256" key="11">
    <source>
        <dbReference type="SAM" id="MobiDB-lite"/>
    </source>
</evidence>
<keyword evidence="6 10" id="KW-0418">Kinase</keyword>
<accession>A0ABQ8G8U2</accession>
<dbReference type="Pfam" id="PF01363">
    <property type="entry name" value="FYVE"/>
    <property type="match status" value="1"/>
</dbReference>
<feature type="region of interest" description="Disordered" evidence="11">
    <location>
        <begin position="301"/>
        <end position="439"/>
    </location>
</feature>
<dbReference type="EC" id="2.7.1.150" evidence="1"/>
<name>A0ABQ8G8U2_9PEZI</name>
<keyword evidence="7" id="KW-0862">Zinc</keyword>
<feature type="compositionally biased region" description="Basic and acidic residues" evidence="11">
    <location>
        <begin position="2067"/>
        <end position="2076"/>
    </location>
</feature>
<feature type="region of interest" description="Disordered" evidence="11">
    <location>
        <begin position="2185"/>
        <end position="2205"/>
    </location>
</feature>
<feature type="region of interest" description="Disordered" evidence="11">
    <location>
        <begin position="1874"/>
        <end position="1902"/>
    </location>
</feature>
<dbReference type="Gene3D" id="3.30.810.10">
    <property type="entry name" value="2-Layer Sandwich"/>
    <property type="match status" value="1"/>
</dbReference>
<feature type="compositionally biased region" description="Polar residues" evidence="11">
    <location>
        <begin position="1693"/>
        <end position="1703"/>
    </location>
</feature>
<feature type="region of interest" description="Disordered" evidence="11">
    <location>
        <begin position="1660"/>
        <end position="1740"/>
    </location>
</feature>
<keyword evidence="5 9" id="KW-0863">Zinc-finger</keyword>
<feature type="region of interest" description="Disordered" evidence="11">
    <location>
        <begin position="1917"/>
        <end position="1942"/>
    </location>
</feature>
<dbReference type="InterPro" id="IPR017455">
    <property type="entry name" value="Znf_FYVE-rel"/>
</dbReference>
<feature type="compositionally biased region" description="Acidic residues" evidence="11">
    <location>
        <begin position="518"/>
        <end position="529"/>
    </location>
</feature>
<dbReference type="InterPro" id="IPR027484">
    <property type="entry name" value="PInositol-4-P-5-kinase_N"/>
</dbReference>
<feature type="compositionally biased region" description="Polar residues" evidence="11">
    <location>
        <begin position="178"/>
        <end position="187"/>
    </location>
</feature>
<dbReference type="EMBL" id="JAGTJR010000015">
    <property type="protein sequence ID" value="KAH7048414.1"/>
    <property type="molecule type" value="Genomic_DNA"/>
</dbReference>
<gene>
    <name evidence="14" type="ORF">B0J12DRAFT_786283</name>
</gene>
<feature type="compositionally biased region" description="Basic and acidic residues" evidence="11">
    <location>
        <begin position="41"/>
        <end position="52"/>
    </location>
</feature>
<feature type="compositionally biased region" description="Low complexity" evidence="11">
    <location>
        <begin position="147"/>
        <end position="165"/>
    </location>
</feature>
<feature type="compositionally biased region" description="Polar residues" evidence="11">
    <location>
        <begin position="392"/>
        <end position="406"/>
    </location>
</feature>
<feature type="region of interest" description="Disordered" evidence="11">
    <location>
        <begin position="745"/>
        <end position="780"/>
    </location>
</feature>
<feature type="compositionally biased region" description="Basic and acidic residues" evidence="11">
    <location>
        <begin position="642"/>
        <end position="661"/>
    </location>
</feature>
<keyword evidence="2 10" id="KW-0808">Transferase</keyword>
<dbReference type="PROSITE" id="PS51455">
    <property type="entry name" value="PIPK"/>
    <property type="match status" value="1"/>
</dbReference>
<keyword evidence="8 10" id="KW-0067">ATP-binding</keyword>
<dbReference type="InterPro" id="IPR002423">
    <property type="entry name" value="Cpn60/GroEL/TCP-1"/>
</dbReference>
<dbReference type="SUPFAM" id="SSF57903">
    <property type="entry name" value="FYVE/PHD zinc finger"/>
    <property type="match status" value="1"/>
</dbReference>
<feature type="compositionally biased region" description="Basic and acidic residues" evidence="11">
    <location>
        <begin position="1136"/>
        <end position="1154"/>
    </location>
</feature>
<feature type="compositionally biased region" description="Polar residues" evidence="11">
    <location>
        <begin position="1777"/>
        <end position="1792"/>
    </location>
</feature>
<dbReference type="SUPFAM" id="SSF52029">
    <property type="entry name" value="GroEL apical domain-like"/>
    <property type="match status" value="1"/>
</dbReference>
<evidence type="ECO:0000256" key="1">
    <source>
        <dbReference type="ARBA" id="ARBA00012009"/>
    </source>
</evidence>
<feature type="compositionally biased region" description="Polar residues" evidence="11">
    <location>
        <begin position="301"/>
        <end position="312"/>
    </location>
</feature>
<feature type="compositionally biased region" description="Basic and acidic residues" evidence="11">
    <location>
        <begin position="1714"/>
        <end position="1732"/>
    </location>
</feature>
<evidence type="ECO:0000256" key="5">
    <source>
        <dbReference type="ARBA" id="ARBA00022771"/>
    </source>
</evidence>
<feature type="region of interest" description="Disordered" evidence="11">
    <location>
        <begin position="518"/>
        <end position="567"/>
    </location>
</feature>